<gene>
    <name evidence="1" type="ORF">O181_032379</name>
</gene>
<sequence length="184" mass="20900">MDLCGPISPESISDLETGKVKTTHHIKFNDFVFPNKNQENLYQNTESFFVSVSLDIPSNAQTNHNCSDIPETPNNLELCHNDQRENDENHNAITDTLLQYKSYSLTTEPVDTSKEITSNLDPANILTNSFRTKKSASFVEAIVSDPKSYSQATHHPDFKQWLTAIENELSNMKTHQVWSSHEQD</sequence>
<protein>
    <submittedName>
        <fullName evidence="1">Uncharacterized protein</fullName>
    </submittedName>
</protein>
<dbReference type="EMBL" id="AVOT02011699">
    <property type="protein sequence ID" value="MBW0492664.1"/>
    <property type="molecule type" value="Genomic_DNA"/>
</dbReference>
<reference evidence="1" key="1">
    <citation type="submission" date="2021-03" db="EMBL/GenBank/DDBJ databases">
        <title>Draft genome sequence of rust myrtle Austropuccinia psidii MF-1, a brazilian biotype.</title>
        <authorList>
            <person name="Quecine M.C."/>
            <person name="Pachon D.M.R."/>
            <person name="Bonatelli M.L."/>
            <person name="Correr F.H."/>
            <person name="Franceschini L.M."/>
            <person name="Leite T.F."/>
            <person name="Margarido G.R.A."/>
            <person name="Almeida C.A."/>
            <person name="Ferrarezi J.A."/>
            <person name="Labate C.A."/>
        </authorList>
    </citation>
    <scope>NUCLEOTIDE SEQUENCE</scope>
    <source>
        <strain evidence="1">MF-1</strain>
    </source>
</reference>
<dbReference type="OrthoDB" id="2847449at2759"/>
<dbReference type="Proteomes" id="UP000765509">
    <property type="component" value="Unassembled WGS sequence"/>
</dbReference>
<keyword evidence="2" id="KW-1185">Reference proteome</keyword>
<evidence type="ECO:0000313" key="2">
    <source>
        <dbReference type="Proteomes" id="UP000765509"/>
    </source>
</evidence>
<comment type="caution">
    <text evidence="1">The sequence shown here is derived from an EMBL/GenBank/DDBJ whole genome shotgun (WGS) entry which is preliminary data.</text>
</comment>
<proteinExistence type="predicted"/>
<organism evidence="1 2">
    <name type="scientific">Austropuccinia psidii MF-1</name>
    <dbReference type="NCBI Taxonomy" id="1389203"/>
    <lineage>
        <taxon>Eukaryota</taxon>
        <taxon>Fungi</taxon>
        <taxon>Dikarya</taxon>
        <taxon>Basidiomycota</taxon>
        <taxon>Pucciniomycotina</taxon>
        <taxon>Pucciniomycetes</taxon>
        <taxon>Pucciniales</taxon>
        <taxon>Sphaerophragmiaceae</taxon>
        <taxon>Austropuccinia</taxon>
    </lineage>
</organism>
<accession>A0A9Q3CXB5</accession>
<name>A0A9Q3CXB5_9BASI</name>
<evidence type="ECO:0000313" key="1">
    <source>
        <dbReference type="EMBL" id="MBW0492664.1"/>
    </source>
</evidence>
<dbReference type="AlphaFoldDB" id="A0A9Q3CXB5"/>